<keyword evidence="2" id="KW-0805">Transcription regulation</keyword>
<evidence type="ECO:0000313" key="8">
    <source>
        <dbReference type="EMBL" id="CAE6955752.1"/>
    </source>
</evidence>
<dbReference type="InterPro" id="IPR039420">
    <property type="entry name" value="WalR-like"/>
</dbReference>
<keyword evidence="9" id="KW-1185">Reference proteome</keyword>
<dbReference type="PANTHER" id="PTHR43214">
    <property type="entry name" value="TWO-COMPONENT RESPONSE REGULATOR"/>
    <property type="match status" value="1"/>
</dbReference>
<dbReference type="SMART" id="SM00448">
    <property type="entry name" value="REC"/>
    <property type="match status" value="1"/>
</dbReference>
<evidence type="ECO:0000256" key="5">
    <source>
        <dbReference type="PROSITE-ProRule" id="PRU00169"/>
    </source>
</evidence>
<dbReference type="InterPro" id="IPR000792">
    <property type="entry name" value="Tscrpt_reg_LuxR_C"/>
</dbReference>
<reference evidence="8" key="1">
    <citation type="submission" date="2021-02" db="EMBL/GenBank/DDBJ databases">
        <authorList>
            <person name="Vanwijnsberghe S."/>
        </authorList>
    </citation>
    <scope>NUCLEOTIDE SEQUENCE</scope>
    <source>
        <strain evidence="8">R-70211</strain>
    </source>
</reference>
<dbReference type="EMBL" id="CAJNAS010000026">
    <property type="protein sequence ID" value="CAE6955752.1"/>
    <property type="molecule type" value="Genomic_DNA"/>
</dbReference>
<dbReference type="PROSITE" id="PS50043">
    <property type="entry name" value="HTH_LUXR_2"/>
    <property type="match status" value="1"/>
</dbReference>
<dbReference type="PRINTS" id="PR00038">
    <property type="entry name" value="HTHLUXR"/>
</dbReference>
<dbReference type="Gene3D" id="1.10.10.10">
    <property type="entry name" value="Winged helix-like DNA-binding domain superfamily/Winged helix DNA-binding domain"/>
    <property type="match status" value="1"/>
</dbReference>
<dbReference type="Proteomes" id="UP000675121">
    <property type="component" value="Unassembled WGS sequence"/>
</dbReference>
<dbReference type="GO" id="GO:0000160">
    <property type="term" value="P:phosphorelay signal transduction system"/>
    <property type="evidence" value="ECO:0007669"/>
    <property type="project" value="InterPro"/>
</dbReference>
<dbReference type="AlphaFoldDB" id="A0A9N8R204"/>
<dbReference type="GO" id="GO:0006355">
    <property type="term" value="P:regulation of DNA-templated transcription"/>
    <property type="evidence" value="ECO:0007669"/>
    <property type="project" value="InterPro"/>
</dbReference>
<feature type="domain" description="HTH luxR-type" evidence="6">
    <location>
        <begin position="138"/>
        <end position="203"/>
    </location>
</feature>
<dbReference type="InterPro" id="IPR036388">
    <property type="entry name" value="WH-like_DNA-bd_sf"/>
</dbReference>
<dbReference type="InterPro" id="IPR016032">
    <property type="entry name" value="Sig_transdc_resp-reg_C-effctor"/>
</dbReference>
<dbReference type="PROSITE" id="PS00622">
    <property type="entry name" value="HTH_LUXR_1"/>
    <property type="match status" value="1"/>
</dbReference>
<accession>A0A9N8R204</accession>
<sequence>MYRVVLIDDHPAMIIALTSILERDPVLKVVGSAGDGSDGLALYRDLKPDLLVIDLDIPGLNGLDLIRRVRATDAEVKILVMSSYTPELFATRCQTAGANGYVSKNKDASHILSCVKAALSGFNCFPAEASVVVSGDPEESLLARLTEREQAVLRYLAQGRSNKEIGETLSLSNKTISTHKTNILAKLGLTNVVDLAAFANAHHLI</sequence>
<dbReference type="InterPro" id="IPR011006">
    <property type="entry name" value="CheY-like_superfamily"/>
</dbReference>
<evidence type="ECO:0000256" key="1">
    <source>
        <dbReference type="ARBA" id="ARBA00022553"/>
    </source>
</evidence>
<name>A0A9N8R204_9BURK</name>
<dbReference type="RefSeq" id="WP_201085971.1">
    <property type="nucleotide sequence ID" value="NZ_CAJNAS010000026.1"/>
</dbReference>
<keyword evidence="4" id="KW-0804">Transcription</keyword>
<evidence type="ECO:0000256" key="2">
    <source>
        <dbReference type="ARBA" id="ARBA00023015"/>
    </source>
</evidence>
<evidence type="ECO:0000313" key="9">
    <source>
        <dbReference type="Proteomes" id="UP000675121"/>
    </source>
</evidence>
<evidence type="ECO:0000256" key="4">
    <source>
        <dbReference type="ARBA" id="ARBA00023163"/>
    </source>
</evidence>
<proteinExistence type="predicted"/>
<feature type="domain" description="Response regulatory" evidence="7">
    <location>
        <begin position="3"/>
        <end position="119"/>
    </location>
</feature>
<protein>
    <submittedName>
        <fullName evidence="8">Virulence factors putative positive transcription regulator BvgA</fullName>
    </submittedName>
</protein>
<dbReference type="PANTHER" id="PTHR43214:SF41">
    <property type="entry name" value="NITRATE_NITRITE RESPONSE REGULATOR PROTEIN NARP"/>
    <property type="match status" value="1"/>
</dbReference>
<evidence type="ECO:0000256" key="3">
    <source>
        <dbReference type="ARBA" id="ARBA00023125"/>
    </source>
</evidence>
<dbReference type="CDD" id="cd17535">
    <property type="entry name" value="REC_NarL-like"/>
    <property type="match status" value="1"/>
</dbReference>
<dbReference type="SUPFAM" id="SSF46894">
    <property type="entry name" value="C-terminal effector domain of the bipartite response regulators"/>
    <property type="match status" value="1"/>
</dbReference>
<gene>
    <name evidence="8" type="primary">bvgA_3</name>
    <name evidence="8" type="ORF">R70211_06557</name>
</gene>
<dbReference type="Gene3D" id="3.40.50.2300">
    <property type="match status" value="1"/>
</dbReference>
<dbReference type="Pfam" id="PF00196">
    <property type="entry name" value="GerE"/>
    <property type="match status" value="1"/>
</dbReference>
<evidence type="ECO:0000259" key="6">
    <source>
        <dbReference type="PROSITE" id="PS50043"/>
    </source>
</evidence>
<organism evidence="8 9">
    <name type="scientific">Paraburkholderia domus</name>
    <dbReference type="NCBI Taxonomy" id="2793075"/>
    <lineage>
        <taxon>Bacteria</taxon>
        <taxon>Pseudomonadati</taxon>
        <taxon>Pseudomonadota</taxon>
        <taxon>Betaproteobacteria</taxon>
        <taxon>Burkholderiales</taxon>
        <taxon>Burkholderiaceae</taxon>
        <taxon>Paraburkholderia</taxon>
    </lineage>
</organism>
<dbReference type="InterPro" id="IPR058245">
    <property type="entry name" value="NreC/VraR/RcsB-like_REC"/>
</dbReference>
<dbReference type="GO" id="GO:0003677">
    <property type="term" value="F:DNA binding"/>
    <property type="evidence" value="ECO:0007669"/>
    <property type="project" value="UniProtKB-KW"/>
</dbReference>
<keyword evidence="3" id="KW-0238">DNA-binding</keyword>
<dbReference type="InterPro" id="IPR001789">
    <property type="entry name" value="Sig_transdc_resp-reg_receiver"/>
</dbReference>
<comment type="caution">
    <text evidence="8">The sequence shown here is derived from an EMBL/GenBank/DDBJ whole genome shotgun (WGS) entry which is preliminary data.</text>
</comment>
<dbReference type="PROSITE" id="PS50110">
    <property type="entry name" value="RESPONSE_REGULATORY"/>
    <property type="match status" value="1"/>
</dbReference>
<evidence type="ECO:0000259" key="7">
    <source>
        <dbReference type="PROSITE" id="PS50110"/>
    </source>
</evidence>
<keyword evidence="1 5" id="KW-0597">Phosphoprotein</keyword>
<feature type="modified residue" description="4-aspartylphosphate" evidence="5">
    <location>
        <position position="54"/>
    </location>
</feature>
<dbReference type="SMART" id="SM00421">
    <property type="entry name" value="HTH_LUXR"/>
    <property type="match status" value="1"/>
</dbReference>
<dbReference type="CDD" id="cd06170">
    <property type="entry name" value="LuxR_C_like"/>
    <property type="match status" value="1"/>
</dbReference>
<dbReference type="SUPFAM" id="SSF52172">
    <property type="entry name" value="CheY-like"/>
    <property type="match status" value="1"/>
</dbReference>
<dbReference type="Pfam" id="PF00072">
    <property type="entry name" value="Response_reg"/>
    <property type="match status" value="1"/>
</dbReference>